<evidence type="ECO:0000259" key="2">
    <source>
        <dbReference type="PROSITE" id="PS51205"/>
    </source>
</evidence>
<keyword evidence="4" id="KW-1185">Reference proteome</keyword>
<dbReference type="InterPro" id="IPR037191">
    <property type="entry name" value="VPS9_dom_sf"/>
</dbReference>
<evidence type="ECO:0000256" key="1">
    <source>
        <dbReference type="SAM" id="MobiDB-lite"/>
    </source>
</evidence>
<dbReference type="AlphaFoldDB" id="A0A423XE11"/>
<comment type="caution">
    <text evidence="3">The sequence shown here is derived from an EMBL/GenBank/DDBJ whole genome shotgun (WGS) entry which is preliminary data.</text>
</comment>
<dbReference type="GO" id="GO:0016192">
    <property type="term" value="P:vesicle-mediated transport"/>
    <property type="evidence" value="ECO:0007669"/>
    <property type="project" value="InterPro"/>
</dbReference>
<dbReference type="GO" id="GO:0005085">
    <property type="term" value="F:guanyl-nucleotide exchange factor activity"/>
    <property type="evidence" value="ECO:0007669"/>
    <property type="project" value="InterPro"/>
</dbReference>
<feature type="compositionally biased region" description="Polar residues" evidence="1">
    <location>
        <begin position="24"/>
        <end position="33"/>
    </location>
</feature>
<dbReference type="PANTHER" id="PTHR23101">
    <property type="entry name" value="RAB GDP/GTP EXCHANGE FACTOR"/>
    <property type="match status" value="1"/>
</dbReference>
<feature type="compositionally biased region" description="Low complexity" evidence="1">
    <location>
        <begin position="617"/>
        <end position="629"/>
    </location>
</feature>
<dbReference type="Pfam" id="PF02204">
    <property type="entry name" value="VPS9"/>
    <property type="match status" value="1"/>
</dbReference>
<feature type="compositionally biased region" description="Pro residues" evidence="1">
    <location>
        <begin position="665"/>
        <end position="675"/>
    </location>
</feature>
<evidence type="ECO:0000313" key="3">
    <source>
        <dbReference type="EMBL" id="ROW14351.1"/>
    </source>
</evidence>
<dbReference type="PANTHER" id="PTHR23101:SF97">
    <property type="entry name" value="DOMAIN PROTEIN, PUTATIVE (AFU_ORTHOLOGUE AFUA_2G10890)-RELATED"/>
    <property type="match status" value="1"/>
</dbReference>
<dbReference type="GO" id="GO:0031267">
    <property type="term" value="F:small GTPase binding"/>
    <property type="evidence" value="ECO:0007669"/>
    <property type="project" value="TreeGrafter"/>
</dbReference>
<dbReference type="STRING" id="1230097.A0A423XE11"/>
<organism evidence="3 4">
    <name type="scientific">Cytospora leucostoma</name>
    <dbReference type="NCBI Taxonomy" id="1230097"/>
    <lineage>
        <taxon>Eukaryota</taxon>
        <taxon>Fungi</taxon>
        <taxon>Dikarya</taxon>
        <taxon>Ascomycota</taxon>
        <taxon>Pezizomycotina</taxon>
        <taxon>Sordariomycetes</taxon>
        <taxon>Sordariomycetidae</taxon>
        <taxon>Diaporthales</taxon>
        <taxon>Cytosporaceae</taxon>
        <taxon>Cytospora</taxon>
    </lineage>
</organism>
<accession>A0A423XE11</accession>
<dbReference type="EMBL" id="LKEB01000014">
    <property type="protein sequence ID" value="ROW14351.1"/>
    <property type="molecule type" value="Genomic_DNA"/>
</dbReference>
<feature type="region of interest" description="Disordered" evidence="1">
    <location>
        <begin position="651"/>
        <end position="684"/>
    </location>
</feature>
<dbReference type="FunCoup" id="A0A423XE11">
    <property type="interactions" value="56"/>
</dbReference>
<proteinExistence type="predicted"/>
<gene>
    <name evidence="3" type="ORF">VPNG_04010</name>
</gene>
<feature type="region of interest" description="Disordered" evidence="1">
    <location>
        <begin position="1"/>
        <end position="98"/>
    </location>
</feature>
<feature type="compositionally biased region" description="Polar residues" evidence="1">
    <location>
        <begin position="48"/>
        <end position="81"/>
    </location>
</feature>
<dbReference type="Gene3D" id="1.20.1050.80">
    <property type="entry name" value="VPS9 domain"/>
    <property type="match status" value="1"/>
</dbReference>
<dbReference type="SMART" id="SM00167">
    <property type="entry name" value="VPS9"/>
    <property type="match status" value="1"/>
</dbReference>
<evidence type="ECO:0000313" key="4">
    <source>
        <dbReference type="Proteomes" id="UP000285146"/>
    </source>
</evidence>
<dbReference type="PROSITE" id="PS51205">
    <property type="entry name" value="VPS9"/>
    <property type="match status" value="1"/>
</dbReference>
<dbReference type="Proteomes" id="UP000285146">
    <property type="component" value="Unassembled WGS sequence"/>
</dbReference>
<dbReference type="InterPro" id="IPR045046">
    <property type="entry name" value="Vps9-like"/>
</dbReference>
<dbReference type="GO" id="GO:0030139">
    <property type="term" value="C:endocytic vesicle"/>
    <property type="evidence" value="ECO:0007669"/>
    <property type="project" value="TreeGrafter"/>
</dbReference>
<reference evidence="3 4" key="1">
    <citation type="submission" date="2015-09" db="EMBL/GenBank/DDBJ databases">
        <title>Host preference determinants of Valsa canker pathogens revealed by comparative genomics.</title>
        <authorList>
            <person name="Yin Z."/>
            <person name="Huang L."/>
        </authorList>
    </citation>
    <scope>NUCLEOTIDE SEQUENCE [LARGE SCALE GENOMIC DNA]</scope>
    <source>
        <strain evidence="3 4">SXYLt</strain>
    </source>
</reference>
<feature type="region of interest" description="Disordered" evidence="1">
    <location>
        <begin position="404"/>
        <end position="432"/>
    </location>
</feature>
<dbReference type="OrthoDB" id="10264848at2759"/>
<protein>
    <recommendedName>
        <fullName evidence="2">VPS9 domain-containing protein</fullName>
    </recommendedName>
</protein>
<dbReference type="GO" id="GO:0005829">
    <property type="term" value="C:cytosol"/>
    <property type="evidence" value="ECO:0007669"/>
    <property type="project" value="TreeGrafter"/>
</dbReference>
<name>A0A423XE11_9PEZI</name>
<dbReference type="InParanoid" id="A0A423XE11"/>
<feature type="domain" description="VPS9" evidence="2">
    <location>
        <begin position="249"/>
        <end position="404"/>
    </location>
</feature>
<dbReference type="InterPro" id="IPR003123">
    <property type="entry name" value="VPS9"/>
</dbReference>
<dbReference type="SUPFAM" id="SSF109993">
    <property type="entry name" value="VPS9 domain"/>
    <property type="match status" value="1"/>
</dbReference>
<feature type="region of interest" description="Disordered" evidence="1">
    <location>
        <begin position="540"/>
        <end position="635"/>
    </location>
</feature>
<feature type="compositionally biased region" description="Basic and acidic residues" evidence="1">
    <location>
        <begin position="557"/>
        <end position="573"/>
    </location>
</feature>
<sequence length="779" mass="84815">MITSFTVTRAGKVMPSPTPKPNPLRTTKSFTRAQNDDPLSMPRPKRASTIQNGVLPKITTTGITSQIVEEPESTTTDTFENNQDRDDAPEPPRTSVDLEDLPIELISFTDNFIESLSAKSFTSPPNIDNISRLFQDFYGQSAQHINTHINSLITRQRRVSSPAPSMSSRNSATSLLRARAAALGNRDKKAGATPDTPEQQMITADEMADRKKTRKALEQQRGTLEEAVERRLCEGIYAKIYRHQSTQDEAADDMLRSKTAALAVVGIGLKDLGIQLTEASETEEAQAQRAVEVREWLEGARKELTAMNESRYPLGKLNHLKNAHKSIVDTLSHFHPSSSADEIMPMLIYTLITLPPEHLNVISDLRFIERFRWEPKLVGEAAYCLTNLEAAISFLETVDLSTLRSDEAPSGPLKSSSRPGTPEKTFPPAWSPAVSAPSIASEQLDGSSASSLLKPEPSLSKLKEAQLARNRRISDLVNTPAQALEAASDAMRSTADVGLKTISNSLGDSYKFFLGKLREPAVSGEEVVVPKTLEDARKLIGTPPLEDDSSATSLMAPDEHEVKGRPPPREDRMLNLIAGGRRPSSAAVRDHSADSSRSAGSSTKRLSAVFGADDKSAPTPTSAATPTSAMESMRNLGSSLNPMAKLAGGIGNFRPFARTQSQPVTPQPQQAPPHLPRAGGEPEGVDLATVRKRPLQPKPASDEKPPHLPAEEHTADVQQAFPDLAASLPPKEVPKVNPPIKRFMEMQNPADLRIGEVLELLRDYRRLAGALKNVGAFKE</sequence>